<dbReference type="AlphaFoldDB" id="A0A261FF77"/>
<evidence type="ECO:0000313" key="2">
    <source>
        <dbReference type="Proteomes" id="UP000216444"/>
    </source>
</evidence>
<proteinExistence type="predicted"/>
<dbReference type="Proteomes" id="UP000216444">
    <property type="component" value="Unassembled WGS sequence"/>
</dbReference>
<reference evidence="1 2" key="1">
    <citation type="journal article" date="2017" name="BMC Genomics">
        <title>Comparative genomic and phylogenomic analyses of the Bifidobacteriaceae family.</title>
        <authorList>
            <person name="Lugli G.A."/>
            <person name="Milani C."/>
            <person name="Turroni F."/>
            <person name="Duranti S."/>
            <person name="Mancabelli L."/>
            <person name="Mangifesta M."/>
            <person name="Ferrario C."/>
            <person name="Modesto M."/>
            <person name="Mattarelli P."/>
            <person name="Jiri K."/>
            <person name="van Sinderen D."/>
            <person name="Ventura M."/>
        </authorList>
    </citation>
    <scope>NUCLEOTIDE SEQUENCE [LARGE SCALE GENOMIC DNA]</scope>
    <source>
        <strain evidence="1 2">DSM 100201</strain>
    </source>
</reference>
<protein>
    <submittedName>
        <fullName evidence="1">Uncharacterized protein</fullName>
    </submittedName>
</protein>
<dbReference type="EMBL" id="MWWV01000006">
    <property type="protein sequence ID" value="OZG57831.1"/>
    <property type="molecule type" value="Genomic_DNA"/>
</dbReference>
<organism evidence="1 2">
    <name type="scientific">Bifidobacterium tissieri</name>
    <dbReference type="NCBI Taxonomy" id="1630162"/>
    <lineage>
        <taxon>Bacteria</taxon>
        <taxon>Bacillati</taxon>
        <taxon>Actinomycetota</taxon>
        <taxon>Actinomycetes</taxon>
        <taxon>Bifidobacteriales</taxon>
        <taxon>Bifidobacteriaceae</taxon>
        <taxon>Bifidobacterium</taxon>
    </lineage>
</organism>
<sequence>MADKQKSPWTLLSVNPHVNLTVSEIESGLSFDTRLTVRVRLNSDYPDSVLACMLWMAGRYVFNGMEELDTFRDDFENHPSQRWQGIIDQWPLVFGPTETALKKLFASAKPAVKRPPWSKCPRCGAAIFGCVEGMTDIEEIERLLKNTPAPYWCRSCGQRFKFTGNWLSCTDEFTVEETIESIKHVFPTQQPSFDTLQIEAGEEHDD</sequence>
<name>A0A261FF77_9BIFI</name>
<gene>
    <name evidence="1" type="ORF">BTIS_1072</name>
</gene>
<comment type="caution">
    <text evidence="1">The sequence shown here is derived from an EMBL/GenBank/DDBJ whole genome shotgun (WGS) entry which is preliminary data.</text>
</comment>
<keyword evidence="2" id="KW-1185">Reference proteome</keyword>
<accession>A0A261FF77</accession>
<evidence type="ECO:0000313" key="1">
    <source>
        <dbReference type="EMBL" id="OZG57831.1"/>
    </source>
</evidence>
<dbReference type="RefSeq" id="WP_094663421.1">
    <property type="nucleotide sequence ID" value="NZ_MWWV01000006.1"/>
</dbReference>